<organism evidence="1 2">
    <name type="scientific">Asaia siamensis</name>
    <dbReference type="NCBI Taxonomy" id="110479"/>
    <lineage>
        <taxon>Bacteria</taxon>
        <taxon>Pseudomonadati</taxon>
        <taxon>Pseudomonadota</taxon>
        <taxon>Alphaproteobacteria</taxon>
        <taxon>Acetobacterales</taxon>
        <taxon>Acetobacteraceae</taxon>
        <taxon>Asaia</taxon>
    </lineage>
</organism>
<reference evidence="2" key="1">
    <citation type="journal article" date="2019" name="Int. J. Syst. Evol. Microbiol.">
        <title>The Global Catalogue of Microorganisms (GCM) 10K type strain sequencing project: providing services to taxonomists for standard genome sequencing and annotation.</title>
        <authorList>
            <consortium name="The Broad Institute Genomics Platform"/>
            <consortium name="The Broad Institute Genome Sequencing Center for Infectious Disease"/>
            <person name="Wu L."/>
            <person name="Ma J."/>
        </authorList>
    </citation>
    <scope>NUCLEOTIDE SEQUENCE [LARGE SCALE GENOMIC DNA]</scope>
    <source>
        <strain evidence="2">CCM 7132</strain>
    </source>
</reference>
<name>A0ABQ1MFF9_9PROT</name>
<evidence type="ECO:0000313" key="1">
    <source>
        <dbReference type="EMBL" id="GGC38119.1"/>
    </source>
</evidence>
<dbReference type="EMBL" id="BMCH01000007">
    <property type="protein sequence ID" value="GGC38119.1"/>
    <property type="molecule type" value="Genomic_DNA"/>
</dbReference>
<keyword evidence="2" id="KW-1185">Reference proteome</keyword>
<sequence>MGTRVLTRFDLIGCPGNLATIRRQHDGTHRHLATGCGFMRGREGQFHADLARPVSVSLFVSCLKIRLVLREFFGHGFSHSETYERQMPG</sequence>
<proteinExistence type="predicted"/>
<evidence type="ECO:0000313" key="2">
    <source>
        <dbReference type="Proteomes" id="UP000637769"/>
    </source>
</evidence>
<dbReference type="Proteomes" id="UP000637769">
    <property type="component" value="Unassembled WGS sequence"/>
</dbReference>
<comment type="caution">
    <text evidence="1">The sequence shown here is derived from an EMBL/GenBank/DDBJ whole genome shotgun (WGS) entry which is preliminary data.</text>
</comment>
<protein>
    <submittedName>
        <fullName evidence="1">Uncharacterized protein</fullName>
    </submittedName>
</protein>
<accession>A0ABQ1MFF9</accession>
<gene>
    <name evidence="1" type="ORF">GCM10007207_24600</name>
</gene>